<dbReference type="PANTHER" id="PTHR10363">
    <property type="entry name" value="BLEOMYCIN HYDROLASE"/>
    <property type="match status" value="1"/>
</dbReference>
<organism evidence="6 7">
    <name type="scientific">Arthrobacter terrae</name>
    <dbReference type="NCBI Taxonomy" id="2935737"/>
    <lineage>
        <taxon>Bacteria</taxon>
        <taxon>Bacillati</taxon>
        <taxon>Actinomycetota</taxon>
        <taxon>Actinomycetes</taxon>
        <taxon>Micrococcales</taxon>
        <taxon>Micrococcaceae</taxon>
        <taxon>Arthrobacter</taxon>
    </lineage>
</organism>
<evidence type="ECO:0000256" key="1">
    <source>
        <dbReference type="ARBA" id="ARBA00022670"/>
    </source>
</evidence>
<dbReference type="InterPro" id="IPR000169">
    <property type="entry name" value="Pept_cys_AS"/>
</dbReference>
<accession>A0A931CRP7</accession>
<dbReference type="EMBL" id="JADNYM010000003">
    <property type="protein sequence ID" value="MBG0738413.1"/>
    <property type="molecule type" value="Genomic_DNA"/>
</dbReference>
<dbReference type="GO" id="GO:0006508">
    <property type="term" value="P:proteolysis"/>
    <property type="evidence" value="ECO:0007669"/>
    <property type="project" value="UniProtKB-KW"/>
</dbReference>
<keyword evidence="2 4" id="KW-0378">Hydrolase</keyword>
<evidence type="ECO:0000256" key="4">
    <source>
        <dbReference type="PIRNR" id="PIRNR005700"/>
    </source>
</evidence>
<dbReference type="AlphaFoldDB" id="A0A931CRP7"/>
<dbReference type="InterPro" id="IPR025660">
    <property type="entry name" value="Pept_his_AS"/>
</dbReference>
<dbReference type="GO" id="GO:0005737">
    <property type="term" value="C:cytoplasm"/>
    <property type="evidence" value="ECO:0007669"/>
    <property type="project" value="TreeGrafter"/>
</dbReference>
<keyword evidence="4" id="KW-0031">Aminopeptidase</keyword>
<proteinExistence type="inferred from homology"/>
<dbReference type="GO" id="GO:0043418">
    <property type="term" value="P:homocysteine catabolic process"/>
    <property type="evidence" value="ECO:0007669"/>
    <property type="project" value="TreeGrafter"/>
</dbReference>
<dbReference type="Gene3D" id="3.90.70.10">
    <property type="entry name" value="Cysteine proteinases"/>
    <property type="match status" value="1"/>
</dbReference>
<dbReference type="GO" id="GO:0070005">
    <property type="term" value="F:cysteine-type aminopeptidase activity"/>
    <property type="evidence" value="ECO:0007669"/>
    <property type="project" value="InterPro"/>
</dbReference>
<dbReference type="PIRSF" id="PIRSF005700">
    <property type="entry name" value="PepC"/>
    <property type="match status" value="1"/>
</dbReference>
<feature type="active site" evidence="5">
    <location>
        <position position="81"/>
    </location>
</feature>
<evidence type="ECO:0000313" key="7">
    <source>
        <dbReference type="Proteomes" id="UP000655366"/>
    </source>
</evidence>
<evidence type="ECO:0000256" key="5">
    <source>
        <dbReference type="PIRSR" id="PIRSR005700-1"/>
    </source>
</evidence>
<dbReference type="Pfam" id="PF03051">
    <property type="entry name" value="Peptidase_C1_2"/>
    <property type="match status" value="1"/>
</dbReference>
<comment type="caution">
    <text evidence="6">The sequence shown here is derived from an EMBL/GenBank/DDBJ whole genome shotgun (WGS) entry which is preliminary data.</text>
</comment>
<dbReference type="CDD" id="cd00585">
    <property type="entry name" value="Peptidase_C1B"/>
    <property type="match status" value="1"/>
</dbReference>
<comment type="similarity">
    <text evidence="4">Belongs to the peptidase C1 family.</text>
</comment>
<feature type="active site" evidence="5">
    <location>
        <position position="397"/>
    </location>
</feature>
<keyword evidence="1 4" id="KW-0645">Protease</keyword>
<dbReference type="PROSITE" id="PS00139">
    <property type="entry name" value="THIOL_PROTEASE_CYS"/>
    <property type="match status" value="1"/>
</dbReference>
<evidence type="ECO:0000256" key="2">
    <source>
        <dbReference type="ARBA" id="ARBA00022801"/>
    </source>
</evidence>
<evidence type="ECO:0000256" key="3">
    <source>
        <dbReference type="ARBA" id="ARBA00022807"/>
    </source>
</evidence>
<gene>
    <name evidence="6" type="ORF">IV500_03075</name>
</gene>
<dbReference type="SUPFAM" id="SSF54001">
    <property type="entry name" value="Cysteine proteinases"/>
    <property type="match status" value="1"/>
</dbReference>
<dbReference type="PROSITE" id="PS00639">
    <property type="entry name" value="THIOL_PROTEASE_HIS"/>
    <property type="match status" value="1"/>
</dbReference>
<name>A0A931CRP7_9MICC</name>
<dbReference type="GO" id="GO:0009636">
    <property type="term" value="P:response to toxic substance"/>
    <property type="evidence" value="ECO:0007669"/>
    <property type="project" value="TreeGrafter"/>
</dbReference>
<sequence>MSTASAATAAASTASLTAAQVDALHASFAADPVLKRTQNAITRVSVDELAIDHGLAASLSTTVSHRIDAWKVTNQQKSGRCWLFAALNLLRAGAKQTLGVKEFEFSQNYAMYFDKLERANYFLESILETAERPEDDRLVSFLLQTVMGDGGQWNMAVNIFSKYGAVPKSAMPETESSANTSRMNSVLCSLLRQGAQALRQLRRNPASDGDAVARAKTRIIADVHRILTLHLGTPPTALDWDYTDDEKVFHREGSLTPQEFLAKYSTIDLHDYVCLVDDPRAEHPKGSTLTVEHLGNVVGADPVLYLNVDISLAKKLARDAIVDGEPVWFGCDVGKQMVRKDGIWDARLYDYAALYAADISLDKESRVRFGESAMTHAMLLTGVDVLDGGTRRWRVENSWGDENGDKGFYTMADSWFDEYVFEVVVDKKRLNPELLRALATEPIVLPAWDPMGALA</sequence>
<keyword evidence="7" id="KW-1185">Reference proteome</keyword>
<keyword evidence="3 4" id="KW-0788">Thiol protease</keyword>
<protein>
    <recommendedName>
        <fullName evidence="4">Aminopeptidase</fullName>
    </recommendedName>
</protein>
<evidence type="ECO:0000313" key="6">
    <source>
        <dbReference type="EMBL" id="MBG0738413.1"/>
    </source>
</evidence>
<dbReference type="PANTHER" id="PTHR10363:SF2">
    <property type="entry name" value="BLEOMYCIN HYDROLASE"/>
    <property type="match status" value="1"/>
</dbReference>
<dbReference type="InterPro" id="IPR004134">
    <property type="entry name" value="Peptidase_C1B"/>
</dbReference>
<reference evidence="6 7" key="1">
    <citation type="submission" date="2020-11" db="EMBL/GenBank/DDBJ databases">
        <title>Arthrobacter antarcticus sp. nov., isolated from Antarctic Soil.</title>
        <authorList>
            <person name="Li J."/>
        </authorList>
    </citation>
    <scope>NUCLEOTIDE SEQUENCE [LARGE SCALE GENOMIC DNA]</scope>
    <source>
        <strain evidence="6 7">Z1-20</strain>
    </source>
</reference>
<feature type="active site" evidence="5">
    <location>
        <position position="376"/>
    </location>
</feature>
<dbReference type="Proteomes" id="UP000655366">
    <property type="component" value="Unassembled WGS sequence"/>
</dbReference>
<dbReference type="InterPro" id="IPR038765">
    <property type="entry name" value="Papain-like_cys_pep_sf"/>
</dbReference>